<comment type="caution">
    <text evidence="7">The sequence shown here is derived from an EMBL/GenBank/DDBJ whole genome shotgun (WGS) entry which is preliminary data.</text>
</comment>
<dbReference type="GO" id="GO:0015171">
    <property type="term" value="F:amino acid transmembrane transporter activity"/>
    <property type="evidence" value="ECO:0007669"/>
    <property type="project" value="TreeGrafter"/>
</dbReference>
<name>A0A095ZBG4_9BURK</name>
<evidence type="ECO:0000256" key="3">
    <source>
        <dbReference type="ARBA" id="ARBA00022692"/>
    </source>
</evidence>
<feature type="transmembrane region" description="Helical" evidence="6">
    <location>
        <begin position="151"/>
        <end position="170"/>
    </location>
</feature>
<accession>A0A095ZBG4</accession>
<keyword evidence="5 6" id="KW-0472">Membrane</keyword>
<organism evidence="7 8">
    <name type="scientific">Oligella urethralis DNF00040</name>
    <dbReference type="NCBI Taxonomy" id="1401065"/>
    <lineage>
        <taxon>Bacteria</taxon>
        <taxon>Pseudomonadati</taxon>
        <taxon>Pseudomonadota</taxon>
        <taxon>Betaproteobacteria</taxon>
        <taxon>Burkholderiales</taxon>
        <taxon>Alcaligenaceae</taxon>
        <taxon>Oligella</taxon>
    </lineage>
</organism>
<gene>
    <name evidence="7" type="ORF">HMPREF2130_02870</name>
</gene>
<evidence type="ECO:0008006" key="9">
    <source>
        <dbReference type="Google" id="ProtNLM"/>
    </source>
</evidence>
<evidence type="ECO:0000313" key="8">
    <source>
        <dbReference type="Proteomes" id="UP000029629"/>
    </source>
</evidence>
<proteinExistence type="predicted"/>
<keyword evidence="8" id="KW-1185">Reference proteome</keyword>
<evidence type="ECO:0000256" key="2">
    <source>
        <dbReference type="ARBA" id="ARBA00022475"/>
    </source>
</evidence>
<reference evidence="7 8" key="1">
    <citation type="submission" date="2014-07" db="EMBL/GenBank/DDBJ databases">
        <authorList>
            <person name="McCorrison J."/>
            <person name="Sanka R."/>
            <person name="Torralba M."/>
            <person name="Gillis M."/>
            <person name="Haft D.H."/>
            <person name="Methe B."/>
            <person name="Sutton G."/>
            <person name="Nelson K.E."/>
        </authorList>
    </citation>
    <scope>NUCLEOTIDE SEQUENCE [LARGE SCALE GENOMIC DNA]</scope>
    <source>
        <strain evidence="7 8">DNF00040</strain>
    </source>
</reference>
<keyword evidence="4 6" id="KW-1133">Transmembrane helix</keyword>
<evidence type="ECO:0000256" key="1">
    <source>
        <dbReference type="ARBA" id="ARBA00004651"/>
    </source>
</evidence>
<dbReference type="Proteomes" id="UP000029629">
    <property type="component" value="Unassembled WGS sequence"/>
</dbReference>
<dbReference type="PANTHER" id="PTHR30086">
    <property type="entry name" value="ARGININE EXPORTER PROTEIN ARGO"/>
    <property type="match status" value="1"/>
</dbReference>
<evidence type="ECO:0000256" key="5">
    <source>
        <dbReference type="ARBA" id="ARBA00023136"/>
    </source>
</evidence>
<evidence type="ECO:0000256" key="4">
    <source>
        <dbReference type="ARBA" id="ARBA00022989"/>
    </source>
</evidence>
<feature type="transmembrane region" description="Helical" evidence="6">
    <location>
        <begin position="39"/>
        <end position="59"/>
    </location>
</feature>
<dbReference type="AlphaFoldDB" id="A0A095ZBG4"/>
<dbReference type="Pfam" id="PF01810">
    <property type="entry name" value="LysE"/>
    <property type="match status" value="1"/>
</dbReference>
<feature type="transmembrane region" description="Helical" evidence="6">
    <location>
        <begin position="111"/>
        <end position="130"/>
    </location>
</feature>
<dbReference type="PANTHER" id="PTHR30086:SF20">
    <property type="entry name" value="ARGININE EXPORTER PROTEIN ARGO-RELATED"/>
    <property type="match status" value="1"/>
</dbReference>
<protein>
    <recommendedName>
        <fullName evidence="9">Threonine transporter RhtB</fullName>
    </recommendedName>
</protein>
<evidence type="ECO:0000256" key="6">
    <source>
        <dbReference type="SAM" id="Phobius"/>
    </source>
</evidence>
<dbReference type="GO" id="GO:0005886">
    <property type="term" value="C:plasma membrane"/>
    <property type="evidence" value="ECO:0007669"/>
    <property type="project" value="UniProtKB-SubCell"/>
</dbReference>
<sequence>MILSSALSFFMAAALLALLPGPDNLYVMAQSMRQGWRIGFMLILGLCSGLIVHTGIVAVGASELIYRYHLVYQAINVFGACYLVYLAYLLFNAGVVTQTPAGGDMLRPRQAYWRGVLMNLSNPKVILFFLSFTQPFIQVENGQLGRQYAQLAILMILATLLVFGTISVFADRLGPWLKQSARAQIIFNRISASVLFVLAGYLLINLLIT</sequence>
<evidence type="ECO:0000313" key="7">
    <source>
        <dbReference type="EMBL" id="KGF31696.1"/>
    </source>
</evidence>
<feature type="transmembrane region" description="Helical" evidence="6">
    <location>
        <begin position="190"/>
        <end position="208"/>
    </location>
</feature>
<keyword evidence="3 6" id="KW-0812">Transmembrane</keyword>
<dbReference type="RefSeq" id="WP_036557891.1">
    <property type="nucleotide sequence ID" value="NZ_JRNI01000011.1"/>
</dbReference>
<keyword evidence="2" id="KW-1003">Cell membrane</keyword>
<comment type="subcellular location">
    <subcellularLocation>
        <location evidence="1">Cell membrane</location>
        <topology evidence="1">Multi-pass membrane protein</topology>
    </subcellularLocation>
</comment>
<dbReference type="EMBL" id="JRNI01000011">
    <property type="protein sequence ID" value="KGF31696.1"/>
    <property type="molecule type" value="Genomic_DNA"/>
</dbReference>
<feature type="transmembrane region" description="Helical" evidence="6">
    <location>
        <begin position="71"/>
        <end position="91"/>
    </location>
</feature>
<dbReference type="InterPro" id="IPR001123">
    <property type="entry name" value="LeuE-type"/>
</dbReference>
<dbReference type="eggNOG" id="COG1280">
    <property type="taxonomic scope" value="Bacteria"/>
</dbReference>